<evidence type="ECO:0000313" key="2">
    <source>
        <dbReference type="Proteomes" id="UP000053573"/>
    </source>
</evidence>
<organism evidence="1 2">
    <name type="scientific">Blastomyces silverae</name>
    <dbReference type="NCBI Taxonomy" id="2060906"/>
    <lineage>
        <taxon>Eukaryota</taxon>
        <taxon>Fungi</taxon>
        <taxon>Dikarya</taxon>
        <taxon>Ascomycota</taxon>
        <taxon>Pezizomycotina</taxon>
        <taxon>Eurotiomycetes</taxon>
        <taxon>Eurotiomycetidae</taxon>
        <taxon>Onygenales</taxon>
        <taxon>Ajellomycetaceae</taxon>
        <taxon>Blastomyces</taxon>
    </lineage>
</organism>
<comment type="caution">
    <text evidence="1">The sequence shown here is derived from an EMBL/GenBank/DDBJ whole genome shotgun (WGS) entry which is preliminary data.</text>
</comment>
<reference evidence="2" key="1">
    <citation type="journal article" date="2015" name="PLoS Genet.">
        <title>The dynamic genome and transcriptome of the human fungal pathogen Blastomyces and close relative Emmonsia.</title>
        <authorList>
            <person name="Munoz J.F."/>
            <person name="Gauthier G.M."/>
            <person name="Desjardins C.A."/>
            <person name="Gallo J.E."/>
            <person name="Holder J."/>
            <person name="Sullivan T.D."/>
            <person name="Marty A.J."/>
            <person name="Carmen J.C."/>
            <person name="Chen Z."/>
            <person name="Ding L."/>
            <person name="Gujja S."/>
            <person name="Magrini V."/>
            <person name="Misas E."/>
            <person name="Mitreva M."/>
            <person name="Priest M."/>
            <person name="Saif S."/>
            <person name="Whiston E.A."/>
            <person name="Young S."/>
            <person name="Zeng Q."/>
            <person name="Goldman W.E."/>
            <person name="Mardis E.R."/>
            <person name="Taylor J.W."/>
            <person name="McEwen J.G."/>
            <person name="Clay O.K."/>
            <person name="Klein B.S."/>
            <person name="Cuomo C.A."/>
        </authorList>
    </citation>
    <scope>NUCLEOTIDE SEQUENCE [LARGE SCALE GENOMIC DNA]</scope>
    <source>
        <strain evidence="2">UAMH 139</strain>
    </source>
</reference>
<name>A0A0H1BKN3_9EURO</name>
<proteinExistence type="predicted"/>
<dbReference type="AlphaFoldDB" id="A0A0H1BKN3"/>
<protein>
    <submittedName>
        <fullName evidence="1">Uncharacterized protein</fullName>
    </submittedName>
</protein>
<evidence type="ECO:0000313" key="1">
    <source>
        <dbReference type="EMBL" id="KLJ09736.1"/>
    </source>
</evidence>
<dbReference type="EMBL" id="LDEV01002278">
    <property type="protein sequence ID" value="KLJ09736.1"/>
    <property type="molecule type" value="Genomic_DNA"/>
</dbReference>
<dbReference type="Proteomes" id="UP000053573">
    <property type="component" value="Unassembled WGS sequence"/>
</dbReference>
<keyword evidence="2" id="KW-1185">Reference proteome</keyword>
<sequence length="250" mass="27785">MISPLQMGTKAITQLVPSGKRLSQEPLRFVGLVRIVIGGFGELTLRRSTVSRVSGQLHHHRNFARTNVAFGRSVMRQPISTTMELSNASAKPEISLACLRRQIVASAAPPPQFHSDQPQVDPLRRLAQIGGWLDAAGRCGIPDGPRSQPILNEWSTRCSRLMSHYWPIRINNSFLIGMESRSVPSTTQGLAERAVVNNVFSTVREFSRTSRIIYKRASDYRSPENNWMMPSDLAAQRWCGGARPAVIAQP</sequence>
<gene>
    <name evidence="1" type="ORF">EMPG_14834</name>
</gene>
<accession>A0A0H1BKN3</accession>